<protein>
    <submittedName>
        <fullName evidence="1">Uncharacterized protein</fullName>
    </submittedName>
</protein>
<reference evidence="1 2" key="1">
    <citation type="journal article" date="2007" name="Science">
        <title>The Chlamydomonas genome reveals the evolution of key animal and plant functions.</title>
        <authorList>
            <person name="Merchant S.S."/>
            <person name="Prochnik S.E."/>
            <person name="Vallon O."/>
            <person name="Harris E.H."/>
            <person name="Karpowicz S.J."/>
            <person name="Witman G.B."/>
            <person name="Terry A."/>
            <person name="Salamov A."/>
            <person name="Fritz-Laylin L.K."/>
            <person name="Marechal-Drouard L."/>
            <person name="Marshall W.F."/>
            <person name="Qu L.H."/>
            <person name="Nelson D.R."/>
            <person name="Sanderfoot A.A."/>
            <person name="Spalding M.H."/>
            <person name="Kapitonov V.V."/>
            <person name="Ren Q."/>
            <person name="Ferris P."/>
            <person name="Lindquist E."/>
            <person name="Shapiro H."/>
            <person name="Lucas S.M."/>
            <person name="Grimwood J."/>
            <person name="Schmutz J."/>
            <person name="Cardol P."/>
            <person name="Cerutti H."/>
            <person name="Chanfreau G."/>
            <person name="Chen C.L."/>
            <person name="Cognat V."/>
            <person name="Croft M.T."/>
            <person name="Dent R."/>
            <person name="Dutcher S."/>
            <person name="Fernandez E."/>
            <person name="Fukuzawa H."/>
            <person name="Gonzalez-Ballester D."/>
            <person name="Gonzalez-Halphen D."/>
            <person name="Hallmann A."/>
            <person name="Hanikenne M."/>
            <person name="Hippler M."/>
            <person name="Inwood W."/>
            <person name="Jabbari K."/>
            <person name="Kalanon M."/>
            <person name="Kuras R."/>
            <person name="Lefebvre P.A."/>
            <person name="Lemaire S.D."/>
            <person name="Lobanov A.V."/>
            <person name="Lohr M."/>
            <person name="Manuell A."/>
            <person name="Meier I."/>
            <person name="Mets L."/>
            <person name="Mittag M."/>
            <person name="Mittelmeier T."/>
            <person name="Moroney J.V."/>
            <person name="Moseley J."/>
            <person name="Napoli C."/>
            <person name="Nedelcu A.M."/>
            <person name="Niyogi K."/>
            <person name="Novoselov S.V."/>
            <person name="Paulsen I.T."/>
            <person name="Pazour G."/>
            <person name="Purton S."/>
            <person name="Ral J.P."/>
            <person name="Riano-Pachon D.M."/>
            <person name="Riekhof W."/>
            <person name="Rymarquis L."/>
            <person name="Schroda M."/>
            <person name="Stern D."/>
            <person name="Umen J."/>
            <person name="Willows R."/>
            <person name="Wilson N."/>
            <person name="Zimmer S.L."/>
            <person name="Allmer J."/>
            <person name="Balk J."/>
            <person name="Bisova K."/>
            <person name="Chen C.J."/>
            <person name="Elias M."/>
            <person name="Gendler K."/>
            <person name="Hauser C."/>
            <person name="Lamb M.R."/>
            <person name="Ledford H."/>
            <person name="Long J.C."/>
            <person name="Minagawa J."/>
            <person name="Page M.D."/>
            <person name="Pan J."/>
            <person name="Pootakham W."/>
            <person name="Roje S."/>
            <person name="Rose A."/>
            <person name="Stahlberg E."/>
            <person name="Terauchi A.M."/>
            <person name="Yang P."/>
            <person name="Ball S."/>
            <person name="Bowler C."/>
            <person name="Dieckmann C.L."/>
            <person name="Gladyshev V.N."/>
            <person name="Green P."/>
            <person name="Jorgensen R."/>
            <person name="Mayfield S."/>
            <person name="Mueller-Roeber B."/>
            <person name="Rajamani S."/>
            <person name="Sayre R.T."/>
            <person name="Brokstein P."/>
            <person name="Dubchak I."/>
            <person name="Goodstein D."/>
            <person name="Hornick L."/>
            <person name="Huang Y.W."/>
            <person name="Jhaveri J."/>
            <person name="Luo Y."/>
            <person name="Martinez D."/>
            <person name="Ngau W.C."/>
            <person name="Otillar B."/>
            <person name="Poliakov A."/>
            <person name="Porter A."/>
            <person name="Szajkowski L."/>
            <person name="Werner G."/>
            <person name="Zhou K."/>
            <person name="Grigoriev I.V."/>
            <person name="Rokhsar D.S."/>
            <person name="Grossman A.R."/>
        </authorList>
    </citation>
    <scope>NUCLEOTIDE SEQUENCE [LARGE SCALE GENOMIC DNA]</scope>
    <source>
        <strain evidence="2">CC-503</strain>
    </source>
</reference>
<dbReference type="Gramene" id="PNW71844">
    <property type="protein sequence ID" value="PNW71844"/>
    <property type="gene ID" value="CHLRE_16g690508v5"/>
</dbReference>
<evidence type="ECO:0000313" key="2">
    <source>
        <dbReference type="Proteomes" id="UP000006906"/>
    </source>
</evidence>
<organism evidence="1 2">
    <name type="scientific">Chlamydomonas reinhardtii</name>
    <name type="common">Chlamydomonas smithii</name>
    <dbReference type="NCBI Taxonomy" id="3055"/>
    <lineage>
        <taxon>Eukaryota</taxon>
        <taxon>Viridiplantae</taxon>
        <taxon>Chlorophyta</taxon>
        <taxon>core chlorophytes</taxon>
        <taxon>Chlorophyceae</taxon>
        <taxon>CS clade</taxon>
        <taxon>Chlamydomonadales</taxon>
        <taxon>Chlamydomonadaceae</taxon>
        <taxon>Chlamydomonas</taxon>
    </lineage>
</organism>
<dbReference type="GeneID" id="66056803"/>
<dbReference type="AlphaFoldDB" id="A0A2K3CU88"/>
<gene>
    <name evidence="1" type="ORF">CHLRE_16g690508v5</name>
</gene>
<keyword evidence="2" id="KW-1185">Reference proteome</keyword>
<proteinExistence type="predicted"/>
<evidence type="ECO:0000313" key="1">
    <source>
        <dbReference type="EMBL" id="PNW71844.1"/>
    </source>
</evidence>
<dbReference type="Proteomes" id="UP000006906">
    <property type="component" value="Chromosome 16"/>
</dbReference>
<name>A0A2K3CU88_CHLRE</name>
<dbReference type="EMBL" id="CM008977">
    <property type="protein sequence ID" value="PNW71844.1"/>
    <property type="molecule type" value="Genomic_DNA"/>
</dbReference>
<dbReference type="KEGG" id="cre:CHLRE_16g690508v5"/>
<sequence length="90" mass="9568">MPTRDPAMCALPSRYAGDMRRCGGGGGGDASNVRGSLATQPCGSCGRRSMAHQRLLAWQDSSQGPATVPRPGILRAMPCRARLQWRLLAS</sequence>
<dbReference type="RefSeq" id="XP_042915795.1">
    <property type="nucleotide sequence ID" value="XM_043071684.1"/>
</dbReference>
<dbReference type="InParanoid" id="A0A2K3CU88"/>
<accession>A0A2K3CU88</accession>